<gene>
    <name evidence="3" type="ORF">E5Q11_11280</name>
</gene>
<evidence type="ECO:0000256" key="1">
    <source>
        <dbReference type="SAM" id="SignalP"/>
    </source>
</evidence>
<reference evidence="3 4" key="1">
    <citation type="submission" date="2019-04" db="EMBL/GenBank/DDBJ databases">
        <authorList>
            <person name="Park S."/>
            <person name="Yoon J.-H."/>
        </authorList>
    </citation>
    <scope>NUCLEOTIDE SEQUENCE [LARGE SCALE GENOMIC DNA]</scope>
    <source>
        <strain evidence="3 4">HJM-18</strain>
    </source>
</reference>
<accession>A0A4Z1BP28</accession>
<feature type="signal peptide" evidence="1">
    <location>
        <begin position="1"/>
        <end position="30"/>
    </location>
</feature>
<evidence type="ECO:0000313" key="4">
    <source>
        <dbReference type="Proteomes" id="UP000298325"/>
    </source>
</evidence>
<evidence type="ECO:0000259" key="2">
    <source>
        <dbReference type="Pfam" id="PF00497"/>
    </source>
</evidence>
<name>A0A4Z1BP28_9GAMM</name>
<dbReference type="EMBL" id="SRPF01000003">
    <property type="protein sequence ID" value="TGN39227.1"/>
    <property type="molecule type" value="Genomic_DNA"/>
</dbReference>
<dbReference type="Gene3D" id="3.40.190.10">
    <property type="entry name" value="Periplasmic binding protein-like II"/>
    <property type="match status" value="1"/>
</dbReference>
<comment type="caution">
    <text evidence="3">The sequence shown here is derived from an EMBL/GenBank/DDBJ whole genome shotgun (WGS) entry which is preliminary data.</text>
</comment>
<dbReference type="RefSeq" id="WP_135803536.1">
    <property type="nucleotide sequence ID" value="NZ_SRPF01000003.1"/>
</dbReference>
<feature type="chain" id="PRO_5021431235" evidence="1">
    <location>
        <begin position="31"/>
        <end position="150"/>
    </location>
</feature>
<dbReference type="OrthoDB" id="6192933at2"/>
<dbReference type="Proteomes" id="UP000298325">
    <property type="component" value="Unassembled WGS sequence"/>
</dbReference>
<organism evidence="3 4">
    <name type="scientific">Marinobacter confluentis</name>
    <dbReference type="NCBI Taxonomy" id="1697557"/>
    <lineage>
        <taxon>Bacteria</taxon>
        <taxon>Pseudomonadati</taxon>
        <taxon>Pseudomonadota</taxon>
        <taxon>Gammaproteobacteria</taxon>
        <taxon>Pseudomonadales</taxon>
        <taxon>Marinobacteraceae</taxon>
        <taxon>Marinobacter</taxon>
    </lineage>
</organism>
<evidence type="ECO:0000313" key="3">
    <source>
        <dbReference type="EMBL" id="TGN39227.1"/>
    </source>
</evidence>
<protein>
    <submittedName>
        <fullName evidence="3">Transporter substrate-binding domain-containing protein</fullName>
    </submittedName>
</protein>
<feature type="domain" description="Solute-binding protein family 3/N-terminal" evidence="2">
    <location>
        <begin position="43"/>
        <end position="130"/>
    </location>
</feature>
<dbReference type="Pfam" id="PF00497">
    <property type="entry name" value="SBP_bac_3"/>
    <property type="match status" value="1"/>
</dbReference>
<keyword evidence="4" id="KW-1185">Reference proteome</keyword>
<dbReference type="AlphaFoldDB" id="A0A4Z1BP28"/>
<dbReference type="SUPFAM" id="SSF53850">
    <property type="entry name" value="Periplasmic binding protein-like II"/>
    <property type="match status" value="1"/>
</dbReference>
<dbReference type="InterPro" id="IPR001638">
    <property type="entry name" value="Solute-binding_3/MltF_N"/>
</dbReference>
<keyword evidence="1" id="KW-0732">Signal</keyword>
<sequence length="150" mass="16191">MTAVIPVKPDRLIMLALAAFLLSHAGLMTAAAKPDQPALSIVYDSFARFIYTEDGQARGLYVDIMNEALGARLDVPVDFVWEPWQRAQFSVESGSSDAMITFSTPTRRAYADAGEVPVAFSPVGLFTVAGRPVPAGCGCDQTLYFRAGLR</sequence>
<proteinExistence type="predicted"/>